<dbReference type="InterPro" id="IPR035892">
    <property type="entry name" value="C2_domain_sf"/>
</dbReference>
<dbReference type="EMBL" id="CAJOBD010004285">
    <property type="protein sequence ID" value="CAF3988230.1"/>
    <property type="molecule type" value="Genomic_DNA"/>
</dbReference>
<dbReference type="Gene3D" id="2.60.40.150">
    <property type="entry name" value="C2 domain"/>
    <property type="match status" value="1"/>
</dbReference>
<protein>
    <recommendedName>
        <fullName evidence="1">C2 domain-containing protein</fullName>
    </recommendedName>
</protein>
<dbReference type="EMBL" id="CAJNOT010001161">
    <property type="protein sequence ID" value="CAF1155974.1"/>
    <property type="molecule type" value="Genomic_DNA"/>
</dbReference>
<dbReference type="PANTHER" id="PTHR47800:SF5">
    <property type="entry name" value="FER-1-LIKE PROTEIN 6"/>
    <property type="match status" value="1"/>
</dbReference>
<dbReference type="SUPFAM" id="SSF49562">
    <property type="entry name" value="C2 domain (Calcium/lipid-binding domain, CaLB)"/>
    <property type="match status" value="1"/>
</dbReference>
<evidence type="ECO:0000313" key="4">
    <source>
        <dbReference type="Proteomes" id="UP000663864"/>
    </source>
</evidence>
<organism evidence="2 4">
    <name type="scientific">Rotaria sordida</name>
    <dbReference type="NCBI Taxonomy" id="392033"/>
    <lineage>
        <taxon>Eukaryota</taxon>
        <taxon>Metazoa</taxon>
        <taxon>Spiralia</taxon>
        <taxon>Gnathifera</taxon>
        <taxon>Rotifera</taxon>
        <taxon>Eurotatoria</taxon>
        <taxon>Bdelloidea</taxon>
        <taxon>Philodinida</taxon>
        <taxon>Philodinidae</taxon>
        <taxon>Rotaria</taxon>
    </lineage>
</organism>
<accession>A0A814TBC0</accession>
<reference evidence="2" key="1">
    <citation type="submission" date="2021-02" db="EMBL/GenBank/DDBJ databases">
        <authorList>
            <person name="Nowell W R."/>
        </authorList>
    </citation>
    <scope>NUCLEOTIDE SEQUENCE</scope>
</reference>
<dbReference type="PROSITE" id="PS50004">
    <property type="entry name" value="C2"/>
    <property type="match status" value="1"/>
</dbReference>
<dbReference type="CDD" id="cd00030">
    <property type="entry name" value="C2"/>
    <property type="match status" value="1"/>
</dbReference>
<dbReference type="Proteomes" id="UP000663864">
    <property type="component" value="Unassembled WGS sequence"/>
</dbReference>
<dbReference type="SMART" id="SM00239">
    <property type="entry name" value="C2"/>
    <property type="match status" value="1"/>
</dbReference>
<dbReference type="GO" id="GO:0010628">
    <property type="term" value="P:positive regulation of gene expression"/>
    <property type="evidence" value="ECO:0007669"/>
    <property type="project" value="TreeGrafter"/>
</dbReference>
<dbReference type="AlphaFoldDB" id="A0A814TBC0"/>
<feature type="domain" description="C2" evidence="1">
    <location>
        <begin position="9"/>
        <end position="130"/>
    </location>
</feature>
<gene>
    <name evidence="3" type="ORF">JBS370_LOCUS25573</name>
    <name evidence="2" type="ORF">ZHD862_LOCUS20422</name>
</gene>
<sequence>MSSYTLAAGLVQTIVTTSPPSDDYRIGYDIVINFISAEGLPKMDIIGYGDPYFEAKIDDKVRFISSIQSNTSTPNWDDGEWIVRNIPRTAKLVIRLYDKDDEKVTDDYFGQFEITDLIDYQSPPNGHTIIGPLGLCHGQFRLSIQSSKTSDCIYPTWKVQLRQIQTFFHSQFYQSWNRHHKPAQTIFNDSLRSIAIQTTIKMAHRALYRRTLKNNQSGRLKTVDDLWKLFVDELTKQIKPCIYTYIIDDNTWRFSETGAGFFIDFASKHALLANASEHVCYAGEFHPRPKFGWENLTDEWALVFDNGSGTYAPNSNLLSNLKELFIFNFPGLNVLVYDHKDPHLKKSIEQLKLAQERYKNSFTTINQLLPPLQSFK</sequence>
<evidence type="ECO:0000313" key="3">
    <source>
        <dbReference type="EMBL" id="CAF3988230.1"/>
    </source>
</evidence>
<dbReference type="Pfam" id="PF00168">
    <property type="entry name" value="C2"/>
    <property type="match status" value="1"/>
</dbReference>
<comment type="caution">
    <text evidence="2">The sequence shown here is derived from an EMBL/GenBank/DDBJ whole genome shotgun (WGS) entry which is preliminary data.</text>
</comment>
<dbReference type="InterPro" id="IPR000008">
    <property type="entry name" value="C2_dom"/>
</dbReference>
<dbReference type="PANTHER" id="PTHR47800">
    <property type="entry name" value="C2 DOMAIN-CONTAINING PROTEIN"/>
    <property type="match status" value="1"/>
</dbReference>
<evidence type="ECO:0000313" key="2">
    <source>
        <dbReference type="EMBL" id="CAF1155974.1"/>
    </source>
</evidence>
<name>A0A814TBC0_9BILA</name>
<evidence type="ECO:0000259" key="1">
    <source>
        <dbReference type="PROSITE" id="PS50004"/>
    </source>
</evidence>
<dbReference type="Proteomes" id="UP000663836">
    <property type="component" value="Unassembled WGS sequence"/>
</dbReference>
<proteinExistence type="predicted"/>